<reference evidence="9 10" key="1">
    <citation type="journal article" date="2016" name="BMC Genomics">
        <title>Comparative genomic and transcriptomic analyses of the Fuzhuan brick tea-fermentation fungus Aspergillus cristatus.</title>
        <authorList>
            <person name="Ge Y."/>
            <person name="Wang Y."/>
            <person name="Liu Y."/>
            <person name="Tan Y."/>
            <person name="Ren X."/>
            <person name="Zhang X."/>
            <person name="Hyde K.D."/>
            <person name="Liu Y."/>
            <person name="Liu Z."/>
        </authorList>
    </citation>
    <scope>NUCLEOTIDE SEQUENCE [LARGE SCALE GENOMIC DNA]</scope>
    <source>
        <strain evidence="9 10">GZAAS20.1005</strain>
    </source>
</reference>
<evidence type="ECO:0000259" key="8">
    <source>
        <dbReference type="PROSITE" id="PS50249"/>
    </source>
</evidence>
<dbReference type="GO" id="GO:0008180">
    <property type="term" value="C:COP9 signalosome"/>
    <property type="evidence" value="ECO:0007669"/>
    <property type="project" value="UniProtKB-UniRule"/>
</dbReference>
<evidence type="ECO:0000256" key="7">
    <source>
        <dbReference type="RuleBase" id="RU367006"/>
    </source>
</evidence>
<dbReference type="EMBL" id="JXNT01000002">
    <property type="protein sequence ID" value="ODM22147.1"/>
    <property type="molecule type" value="Genomic_DNA"/>
</dbReference>
<dbReference type="GO" id="GO:0008237">
    <property type="term" value="F:metallopeptidase activity"/>
    <property type="evidence" value="ECO:0007669"/>
    <property type="project" value="InterPro"/>
</dbReference>
<dbReference type="Gene3D" id="3.40.140.10">
    <property type="entry name" value="Cytidine Deaminase, domain 2"/>
    <property type="match status" value="1"/>
</dbReference>
<dbReference type="PANTHER" id="PTHR10540">
    <property type="entry name" value="EUKARYOTIC TRANSLATION INITIATION FACTOR 3 SUBUNIT F-RELATED"/>
    <property type="match status" value="1"/>
</dbReference>
<comment type="subunit">
    <text evidence="2">Component of the COP9 signalosome (CSN) complex.</text>
</comment>
<comment type="similarity">
    <text evidence="1 7">Belongs to the peptidase M67A family. CSN6 subfamily.</text>
</comment>
<name>A0A1E3BMM5_ASPCR</name>
<evidence type="ECO:0000256" key="5">
    <source>
        <dbReference type="ARBA" id="ARBA00022790"/>
    </source>
</evidence>
<dbReference type="InterPro" id="IPR037518">
    <property type="entry name" value="MPN"/>
</dbReference>
<feature type="domain" description="MPN" evidence="8">
    <location>
        <begin position="20"/>
        <end position="164"/>
    </location>
</feature>
<dbReference type="GO" id="GO:0000338">
    <property type="term" value="P:protein deneddylation"/>
    <property type="evidence" value="ECO:0007669"/>
    <property type="project" value="InterPro"/>
</dbReference>
<gene>
    <name evidence="9" type="ORF">SI65_02993</name>
</gene>
<dbReference type="InterPro" id="IPR000555">
    <property type="entry name" value="JAMM/MPN+_dom"/>
</dbReference>
<accession>A0A1E3BMM5</accession>
<dbReference type="PROSITE" id="PS50249">
    <property type="entry name" value="MPN"/>
    <property type="match status" value="1"/>
</dbReference>
<dbReference type="Pfam" id="PF13012">
    <property type="entry name" value="MitMem_reg"/>
    <property type="match status" value="1"/>
</dbReference>
<comment type="subcellular location">
    <subcellularLocation>
        <location evidence="7">Cytoplasm</location>
    </subcellularLocation>
    <subcellularLocation>
        <location evidence="7">Nucleus</location>
    </subcellularLocation>
</comment>
<dbReference type="VEuPathDB" id="FungiDB:SI65_02993"/>
<dbReference type="Pfam" id="PF01398">
    <property type="entry name" value="JAB"/>
    <property type="match status" value="1"/>
</dbReference>
<dbReference type="Proteomes" id="UP000094569">
    <property type="component" value="Unassembled WGS sequence"/>
</dbReference>
<dbReference type="AlphaFoldDB" id="A0A1E3BMM5"/>
<dbReference type="OrthoDB" id="1378at2759"/>
<keyword evidence="6 7" id="KW-0539">Nucleus</keyword>
<comment type="function">
    <text evidence="7">Component of the COP9 signalosome complex (CSN), a complex involved in various cellular and developmental processes.</text>
</comment>
<evidence type="ECO:0000313" key="10">
    <source>
        <dbReference type="Proteomes" id="UP000094569"/>
    </source>
</evidence>
<evidence type="ECO:0000256" key="4">
    <source>
        <dbReference type="ARBA" id="ARBA00022490"/>
    </source>
</evidence>
<dbReference type="FunFam" id="3.40.140.10:FF:000055">
    <property type="entry name" value="COP9 signalosome complex subunit 6"/>
    <property type="match status" value="1"/>
</dbReference>
<dbReference type="CDD" id="cd08063">
    <property type="entry name" value="MPN_CSN6"/>
    <property type="match status" value="1"/>
</dbReference>
<dbReference type="STRING" id="573508.A0A1E3BMM5"/>
<evidence type="ECO:0000256" key="2">
    <source>
        <dbReference type="ARBA" id="ARBA00011098"/>
    </source>
</evidence>
<evidence type="ECO:0000256" key="6">
    <source>
        <dbReference type="ARBA" id="ARBA00023242"/>
    </source>
</evidence>
<keyword evidence="4 7" id="KW-0963">Cytoplasm</keyword>
<keyword evidence="5 7" id="KW-0736">Signalosome</keyword>
<evidence type="ECO:0000313" key="9">
    <source>
        <dbReference type="EMBL" id="ODM22147.1"/>
    </source>
</evidence>
<sequence length="394" mass="43077">MADQAKSLVSQKSSDSGLQIQLHPLILLSISDHITRHAARQQQGPIIGALLGQQDGREITLEHTFECLVAPGKNGEVQLPHDWFVERVKQFKDVHKVPALDLVGWWSTAPPSGPNTSHLPIHRQILQNYNESAVFLTFHPSQIQIGASNGSKLPLTVYESVYEGDNAAEGDKAMQVDNEEQPLNIRFRELPYSIETGEAEMIGVDTVARSARNAASDTGAAPQQEMQTKGKKEQKDAMLSPEEEELVASLNTRFNAVRTLESRVSLIKSYISTLSTTEEIPDQDQEAPKPSSELLSHPHLRNINSLLSNLSLLTPPEQSAFSAESLAQTNDVLLVSLLGQLGQSVKDMRELGRKAAIVNNVRQSMGMASRKGGKAARLESEFFGGREGSAGMFA</sequence>
<dbReference type="InterPro" id="IPR033859">
    <property type="entry name" value="MPN_CSN6"/>
</dbReference>
<evidence type="ECO:0000256" key="3">
    <source>
        <dbReference type="ARBA" id="ARBA00014871"/>
    </source>
</evidence>
<proteinExistence type="inferred from homology"/>
<dbReference type="GO" id="GO:0005737">
    <property type="term" value="C:cytoplasm"/>
    <property type="evidence" value="ECO:0007669"/>
    <property type="project" value="UniProtKB-SubCell"/>
</dbReference>
<protein>
    <recommendedName>
        <fullName evidence="3 7">COP9 signalosome complex subunit 6</fullName>
    </recommendedName>
</protein>
<comment type="caution">
    <text evidence="9">The sequence shown here is derived from an EMBL/GenBank/DDBJ whole genome shotgun (WGS) entry which is preliminary data.</text>
</comment>
<dbReference type="PANTHER" id="PTHR10540:SF8">
    <property type="entry name" value="COP9 SIGNALOSOME COMPLEX SUBUNIT 6"/>
    <property type="match status" value="1"/>
</dbReference>
<organism evidence="9 10">
    <name type="scientific">Aspergillus cristatus</name>
    <name type="common">Chinese Fuzhuan brick tea-fermentation fungus</name>
    <name type="synonym">Eurotium cristatum</name>
    <dbReference type="NCBI Taxonomy" id="573508"/>
    <lineage>
        <taxon>Eukaryota</taxon>
        <taxon>Fungi</taxon>
        <taxon>Dikarya</taxon>
        <taxon>Ascomycota</taxon>
        <taxon>Pezizomycotina</taxon>
        <taxon>Eurotiomycetes</taxon>
        <taxon>Eurotiomycetidae</taxon>
        <taxon>Eurotiales</taxon>
        <taxon>Aspergillaceae</taxon>
        <taxon>Aspergillus</taxon>
        <taxon>Aspergillus subgen. Aspergillus</taxon>
    </lineage>
</organism>
<keyword evidence="10" id="KW-1185">Reference proteome</keyword>
<evidence type="ECO:0000256" key="1">
    <source>
        <dbReference type="ARBA" id="ARBA00010893"/>
    </source>
</evidence>
<dbReference type="InterPro" id="IPR024969">
    <property type="entry name" value="EIF3F/CSN6-like_C"/>
</dbReference>